<feature type="disulfide bond" evidence="8 9">
    <location>
        <begin position="32"/>
        <end position="44"/>
    </location>
</feature>
<dbReference type="InterPro" id="IPR001002">
    <property type="entry name" value="Chitin-bd_1"/>
</dbReference>
<evidence type="ECO:0000256" key="9">
    <source>
        <dbReference type="PROSITE-ProRule" id="PRU00261"/>
    </source>
</evidence>
<dbReference type="CDD" id="cd00035">
    <property type="entry name" value="ChtBD1"/>
    <property type="match status" value="1"/>
</dbReference>
<evidence type="ECO:0000256" key="1">
    <source>
        <dbReference type="ARBA" id="ARBA00003102"/>
    </source>
</evidence>
<keyword evidence="10" id="KW-0732">Signal</keyword>
<dbReference type="EMBL" id="JAUIZM010000112">
    <property type="protein sequence ID" value="KAK1348943.1"/>
    <property type="molecule type" value="Genomic_DNA"/>
</dbReference>
<feature type="disulfide bond" evidence="8">
    <location>
        <begin position="94"/>
        <end position="143"/>
    </location>
</feature>
<gene>
    <name evidence="12" type="ORF">POM88_054899</name>
</gene>
<comment type="similarity">
    <text evidence="2">Belongs to the glycosyl hydrolase 19 family. Chitinase class I subfamily.</text>
</comment>
<dbReference type="GO" id="GO:0008061">
    <property type="term" value="F:chitin binding"/>
    <property type="evidence" value="ECO:0007669"/>
    <property type="project" value="UniProtKB-UniRule"/>
</dbReference>
<name>A0AAD8GMN5_9APIA</name>
<evidence type="ECO:0000313" key="13">
    <source>
        <dbReference type="Proteomes" id="UP001237642"/>
    </source>
</evidence>
<evidence type="ECO:0000256" key="5">
    <source>
        <dbReference type="ARBA" id="ARBA00023024"/>
    </source>
</evidence>
<dbReference type="GO" id="GO:0005975">
    <property type="term" value="P:carbohydrate metabolic process"/>
    <property type="evidence" value="ECO:0007669"/>
    <property type="project" value="InterPro"/>
</dbReference>
<evidence type="ECO:0000256" key="8">
    <source>
        <dbReference type="PIRSR" id="PIRSR001060-2"/>
    </source>
</evidence>
<dbReference type="GO" id="GO:0006032">
    <property type="term" value="P:chitin catabolic process"/>
    <property type="evidence" value="ECO:0007669"/>
    <property type="project" value="UniProtKB-KW"/>
</dbReference>
<accession>A0AAD8GMN5</accession>
<dbReference type="InterPro" id="IPR016283">
    <property type="entry name" value="Glyco_hydro_19"/>
</dbReference>
<dbReference type="AlphaFoldDB" id="A0AAD8GMN5"/>
<dbReference type="SMART" id="SM00270">
    <property type="entry name" value="ChtBD1"/>
    <property type="match status" value="1"/>
</dbReference>
<evidence type="ECO:0000256" key="7">
    <source>
        <dbReference type="PIRSR" id="PIRSR001060-1"/>
    </source>
</evidence>
<feature type="disulfide bond" evidence="8">
    <location>
        <begin position="156"/>
        <end position="164"/>
    </location>
</feature>
<dbReference type="CDD" id="cd00325">
    <property type="entry name" value="chitinase_GH19"/>
    <property type="match status" value="1"/>
</dbReference>
<evidence type="ECO:0000313" key="12">
    <source>
        <dbReference type="EMBL" id="KAK1348943.1"/>
    </source>
</evidence>
<dbReference type="Pfam" id="PF00182">
    <property type="entry name" value="Glyco_hydro_19"/>
    <property type="match status" value="1"/>
</dbReference>
<reference evidence="12" key="1">
    <citation type="submission" date="2023-02" db="EMBL/GenBank/DDBJ databases">
        <title>Genome of toxic invasive species Heracleum sosnowskyi carries increased number of genes despite the absence of recent whole-genome duplications.</title>
        <authorList>
            <person name="Schelkunov M."/>
            <person name="Shtratnikova V."/>
            <person name="Makarenko M."/>
            <person name="Klepikova A."/>
            <person name="Omelchenko D."/>
            <person name="Novikova G."/>
            <person name="Obukhova E."/>
            <person name="Bogdanov V."/>
            <person name="Penin A."/>
            <person name="Logacheva M."/>
        </authorList>
    </citation>
    <scope>NUCLEOTIDE SEQUENCE</scope>
    <source>
        <strain evidence="12">Hsosn_3</strain>
        <tissue evidence="12">Leaf</tissue>
    </source>
</reference>
<dbReference type="FunFam" id="3.30.20.10:FF:000001">
    <property type="entry name" value="Endochitinase (Chitinase)"/>
    <property type="match status" value="1"/>
</dbReference>
<evidence type="ECO:0000256" key="10">
    <source>
        <dbReference type="SAM" id="SignalP"/>
    </source>
</evidence>
<feature type="domain" description="Chitin-binding type-1" evidence="11">
    <location>
        <begin position="27"/>
        <end position="62"/>
    </location>
</feature>
<dbReference type="GO" id="GO:0004568">
    <property type="term" value="F:chitinase activity"/>
    <property type="evidence" value="ECO:0007669"/>
    <property type="project" value="InterPro"/>
</dbReference>
<dbReference type="InterPro" id="IPR036861">
    <property type="entry name" value="Endochitinase-like_sf"/>
</dbReference>
<feature type="active site" description="Proton donor" evidence="7">
    <location>
        <position position="138"/>
    </location>
</feature>
<dbReference type="SUPFAM" id="SSF57016">
    <property type="entry name" value="Plant lectins/antimicrobial peptides"/>
    <property type="match status" value="1"/>
</dbReference>
<comment type="caution">
    <text evidence="9">Lacks conserved residue(s) required for the propagation of feature annotation.</text>
</comment>
<organism evidence="12 13">
    <name type="scientific">Heracleum sosnowskyi</name>
    <dbReference type="NCBI Taxonomy" id="360622"/>
    <lineage>
        <taxon>Eukaryota</taxon>
        <taxon>Viridiplantae</taxon>
        <taxon>Streptophyta</taxon>
        <taxon>Embryophyta</taxon>
        <taxon>Tracheophyta</taxon>
        <taxon>Spermatophyta</taxon>
        <taxon>Magnoliopsida</taxon>
        <taxon>eudicotyledons</taxon>
        <taxon>Gunneridae</taxon>
        <taxon>Pentapetalae</taxon>
        <taxon>asterids</taxon>
        <taxon>campanulids</taxon>
        <taxon>Apiales</taxon>
        <taxon>Apiaceae</taxon>
        <taxon>Apioideae</taxon>
        <taxon>apioid superclade</taxon>
        <taxon>Tordylieae</taxon>
        <taxon>Tordyliinae</taxon>
        <taxon>Heracleum</taxon>
    </lineage>
</organism>
<dbReference type="Gene3D" id="1.10.530.10">
    <property type="match status" value="1"/>
</dbReference>
<feature type="disulfide bond" evidence="8 9">
    <location>
        <begin position="37"/>
        <end position="51"/>
    </location>
</feature>
<keyword evidence="13" id="KW-1185">Reference proteome</keyword>
<proteinExistence type="inferred from homology"/>
<evidence type="ECO:0000256" key="3">
    <source>
        <dbReference type="ARBA" id="ARBA00022669"/>
    </source>
</evidence>
<comment type="caution">
    <text evidence="12">The sequence shown here is derived from an EMBL/GenBank/DDBJ whole genome shotgun (WGS) entry which is preliminary data.</text>
</comment>
<comment type="function">
    <text evidence="1">Defense against chitin-containing fungal pathogens.</text>
</comment>
<dbReference type="PROSITE" id="PS50941">
    <property type="entry name" value="CHIT_BIND_I_2"/>
    <property type="match status" value="1"/>
</dbReference>
<evidence type="ECO:0000256" key="4">
    <source>
        <dbReference type="ARBA" id="ARBA00022821"/>
    </source>
</evidence>
<evidence type="ECO:0000256" key="6">
    <source>
        <dbReference type="ARBA" id="ARBA00023157"/>
    </source>
</evidence>
<reference evidence="12" key="2">
    <citation type="submission" date="2023-05" db="EMBL/GenBank/DDBJ databases">
        <authorList>
            <person name="Schelkunov M.I."/>
        </authorList>
    </citation>
    <scope>NUCLEOTIDE SEQUENCE</scope>
    <source>
        <strain evidence="12">Hsosn_3</strain>
        <tissue evidence="12">Leaf</tissue>
    </source>
</reference>
<feature type="disulfide bond" evidence="8">
    <location>
        <begin position="241"/>
        <end position="273"/>
    </location>
</feature>
<dbReference type="PIRSF" id="PIRSF001060">
    <property type="entry name" value="Endochitinase"/>
    <property type="match status" value="1"/>
</dbReference>
<dbReference type="InterPro" id="IPR023346">
    <property type="entry name" value="Lysozyme-like_dom_sf"/>
</dbReference>
<feature type="signal peptide" evidence="10">
    <location>
        <begin position="1"/>
        <end position="27"/>
    </location>
</feature>
<sequence>MTRLFTTQYIFLATFLTGIIAGALVSAQNCNCAPDLCCSKHGYCGSDNDYCGEGCQGGPCYNAAPSGGNNGVSVADIVTDDFFNGITNQATGNCDGKNFYTRSAFLEALKSYSAFGTSGSGDDSKREIAAFFAHATHETGYFCHKEETDGRNNNYCESKPEYPCNPNVAYFGRGPLQLTWNYNYINAGKNNEFDGLNNPDIVASDAVVSFKTALWYWKVNVQSVTNQGFGATIRAINSIECNGRRPDAVNSRVSLYNSYCSKFGVAPGDNLGC</sequence>
<dbReference type="InterPro" id="IPR000726">
    <property type="entry name" value="Glyco_hydro_19_cat"/>
</dbReference>
<dbReference type="Gene3D" id="3.30.20.10">
    <property type="entry name" value="Endochitinase, domain 2"/>
    <property type="match status" value="1"/>
</dbReference>
<dbReference type="SUPFAM" id="SSF53955">
    <property type="entry name" value="Lysozyme-like"/>
    <property type="match status" value="1"/>
</dbReference>
<keyword evidence="4" id="KW-0611">Plant defense</keyword>
<dbReference type="Proteomes" id="UP001237642">
    <property type="component" value="Unassembled WGS sequence"/>
</dbReference>
<feature type="chain" id="PRO_5041923454" evidence="10">
    <location>
        <begin position="28"/>
        <end position="273"/>
    </location>
</feature>
<dbReference type="Pfam" id="PF00187">
    <property type="entry name" value="Chitin_bind_1"/>
    <property type="match status" value="1"/>
</dbReference>
<keyword evidence="5" id="KW-0146">Chitin degradation</keyword>
<keyword evidence="3 9" id="KW-0147">Chitin-binding</keyword>
<dbReference type="InterPro" id="IPR018371">
    <property type="entry name" value="Chitin-binding_1_CS"/>
</dbReference>
<evidence type="ECO:0000256" key="2">
    <source>
        <dbReference type="ARBA" id="ARBA00009373"/>
    </source>
</evidence>
<dbReference type="PANTHER" id="PTHR22595">
    <property type="entry name" value="CHITINASE-RELATED"/>
    <property type="match status" value="1"/>
</dbReference>
<dbReference type="PROSITE" id="PS00026">
    <property type="entry name" value="CHIT_BIND_I_1"/>
    <property type="match status" value="1"/>
</dbReference>
<evidence type="ECO:0000259" key="11">
    <source>
        <dbReference type="PROSITE" id="PS50941"/>
    </source>
</evidence>
<keyword evidence="5" id="KW-0624">Polysaccharide degradation</keyword>
<protein>
    <submittedName>
        <fullName evidence="12">Chitin-binding type-1 domain-containing protein</fullName>
    </submittedName>
</protein>
<dbReference type="Gene3D" id="3.30.60.10">
    <property type="entry name" value="Endochitinase-like"/>
    <property type="match status" value="1"/>
</dbReference>
<keyword evidence="5" id="KW-0119">Carbohydrate metabolism</keyword>
<dbReference type="PROSITE" id="PS00773">
    <property type="entry name" value="CHITINASE_19_1"/>
    <property type="match status" value="1"/>
</dbReference>
<dbReference type="GO" id="GO:0006952">
    <property type="term" value="P:defense response"/>
    <property type="evidence" value="ECO:0007669"/>
    <property type="project" value="UniProtKB-KW"/>
</dbReference>
<dbReference type="GO" id="GO:0016998">
    <property type="term" value="P:cell wall macromolecule catabolic process"/>
    <property type="evidence" value="ECO:0007669"/>
    <property type="project" value="InterPro"/>
</dbReference>
<keyword evidence="6 8" id="KW-1015">Disulfide bond</keyword>
<dbReference type="PANTHER" id="PTHR22595:SF194">
    <property type="entry name" value="CHITINASE FAMILY PROTEIN"/>
    <property type="match status" value="1"/>
</dbReference>